<comment type="caution">
    <text evidence="8">The sequence shown here is derived from an EMBL/GenBank/DDBJ whole genome shotgun (WGS) entry which is preliminary data.</text>
</comment>
<dbReference type="CDD" id="cd12325">
    <property type="entry name" value="RRM1_hnRNPA_hnRNPD_like"/>
    <property type="match status" value="1"/>
</dbReference>
<dbReference type="Gene3D" id="3.30.70.330">
    <property type="match status" value="2"/>
</dbReference>
<feature type="domain" description="RRM" evidence="7">
    <location>
        <begin position="14"/>
        <end position="124"/>
    </location>
</feature>
<organism evidence="8 9">
    <name type="scientific">Asbolus verrucosus</name>
    <name type="common">Desert ironclad beetle</name>
    <dbReference type="NCBI Taxonomy" id="1661398"/>
    <lineage>
        <taxon>Eukaryota</taxon>
        <taxon>Metazoa</taxon>
        <taxon>Ecdysozoa</taxon>
        <taxon>Arthropoda</taxon>
        <taxon>Hexapoda</taxon>
        <taxon>Insecta</taxon>
        <taxon>Pterygota</taxon>
        <taxon>Neoptera</taxon>
        <taxon>Endopterygota</taxon>
        <taxon>Coleoptera</taxon>
        <taxon>Polyphaga</taxon>
        <taxon>Cucujiformia</taxon>
        <taxon>Tenebrionidae</taxon>
        <taxon>Pimeliinae</taxon>
        <taxon>Asbolus</taxon>
    </lineage>
</organism>
<dbReference type="InterPro" id="IPR000504">
    <property type="entry name" value="RRM_dom"/>
</dbReference>
<dbReference type="SMART" id="SM00360">
    <property type="entry name" value="RRM"/>
    <property type="match status" value="1"/>
</dbReference>
<dbReference type="GO" id="GO:0006417">
    <property type="term" value="P:regulation of translation"/>
    <property type="evidence" value="ECO:0007669"/>
    <property type="project" value="TreeGrafter"/>
</dbReference>
<evidence type="ECO:0000256" key="1">
    <source>
        <dbReference type="ARBA" id="ARBA00004496"/>
    </source>
</evidence>
<dbReference type="OrthoDB" id="1875751at2759"/>
<keyword evidence="3" id="KW-0677">Repeat</keyword>
<feature type="non-terminal residue" evidence="8">
    <location>
        <position position="277"/>
    </location>
</feature>
<evidence type="ECO:0000256" key="4">
    <source>
        <dbReference type="ARBA" id="ARBA00022884"/>
    </source>
</evidence>
<feature type="region of interest" description="Disordered" evidence="6">
    <location>
        <begin position="250"/>
        <end position="277"/>
    </location>
</feature>
<reference evidence="8 9" key="1">
    <citation type="submission" date="2017-03" db="EMBL/GenBank/DDBJ databases">
        <title>Genome of the blue death feigning beetle - Asbolus verrucosus.</title>
        <authorList>
            <person name="Rider S.D."/>
        </authorList>
    </citation>
    <scope>NUCLEOTIDE SEQUENCE [LARGE SCALE GENOMIC DNA]</scope>
    <source>
        <strain evidence="8">Butters</strain>
        <tissue evidence="8">Head and leg muscle</tissue>
    </source>
</reference>
<accession>A0A482VPZ2</accession>
<dbReference type="FunFam" id="3.30.70.330:FF:000427">
    <property type="entry name" value="Heterogeneous nuclear ribonucleoprotein 27C"/>
    <property type="match status" value="1"/>
</dbReference>
<dbReference type="AlphaFoldDB" id="A0A482VPZ2"/>
<dbReference type="PROSITE" id="PS50102">
    <property type="entry name" value="RRM"/>
    <property type="match status" value="1"/>
</dbReference>
<keyword evidence="4 5" id="KW-0694">RNA-binding</keyword>
<dbReference type="STRING" id="1661398.A0A482VPZ2"/>
<dbReference type="Pfam" id="PF00076">
    <property type="entry name" value="RRM_1"/>
    <property type="match status" value="1"/>
</dbReference>
<gene>
    <name evidence="8" type="ORF">BDFB_005067</name>
</gene>
<sequence length="277" mass="29614">MLRLPEMVDEDEKGKLFVGGLSWETTQDNLQRFFSRYGEVIDCVVMKNAESGRSRGFGFVTFSDPANVNSVLQNGPHTLDGRTIDPKPCFGFLSFEDEEAVDRCVAEHFVNLNGKQVEIKKAEPRDGSGGNKMGGADPSSAWGPPQAPMGMMQGPNGQMGGPPMNLGAPMGPNMMQSYQGWGTSPQQQSYAGYGTPSGPGSYQGWGAPPAPQGPPPQWGNNYGGPPQQQGYGSYGEWDFRVRTELDRVFGGLGPSAGSGTSWNSWNMAQNSGSTGPS</sequence>
<dbReference type="GO" id="GO:0003729">
    <property type="term" value="F:mRNA binding"/>
    <property type="evidence" value="ECO:0007669"/>
    <property type="project" value="TreeGrafter"/>
</dbReference>
<comment type="subcellular location">
    <subcellularLocation>
        <location evidence="1">Cytoplasm</location>
    </subcellularLocation>
</comment>
<feature type="compositionally biased region" description="Pro residues" evidence="6">
    <location>
        <begin position="208"/>
        <end position="217"/>
    </location>
</feature>
<dbReference type="PANTHER" id="PTHR48032">
    <property type="entry name" value="RNA-BINDING PROTEIN MUSASHI HOMOLOG RBP6"/>
    <property type="match status" value="1"/>
</dbReference>
<evidence type="ECO:0000259" key="7">
    <source>
        <dbReference type="PROSITE" id="PS50102"/>
    </source>
</evidence>
<evidence type="ECO:0000313" key="8">
    <source>
        <dbReference type="EMBL" id="RZC34469.1"/>
    </source>
</evidence>
<evidence type="ECO:0000256" key="3">
    <source>
        <dbReference type="ARBA" id="ARBA00022737"/>
    </source>
</evidence>
<proteinExistence type="predicted"/>
<dbReference type="InterPro" id="IPR012677">
    <property type="entry name" value="Nucleotide-bd_a/b_plait_sf"/>
</dbReference>
<evidence type="ECO:0000256" key="6">
    <source>
        <dbReference type="SAM" id="MobiDB-lite"/>
    </source>
</evidence>
<keyword evidence="9" id="KW-1185">Reference proteome</keyword>
<protein>
    <submittedName>
        <fullName evidence="8">Heterogeneous nuclear ribonucleoprotein 27C</fullName>
    </submittedName>
</protein>
<feature type="region of interest" description="Disordered" evidence="6">
    <location>
        <begin position="122"/>
        <end position="145"/>
    </location>
</feature>
<dbReference type="PANTHER" id="PTHR48032:SF18">
    <property type="entry name" value="RRM DOMAIN-CONTAINING PROTEIN"/>
    <property type="match status" value="1"/>
</dbReference>
<evidence type="ECO:0000256" key="5">
    <source>
        <dbReference type="PROSITE-ProRule" id="PRU00176"/>
    </source>
</evidence>
<dbReference type="EMBL" id="QDEB01079684">
    <property type="protein sequence ID" value="RZC34469.1"/>
    <property type="molecule type" value="Genomic_DNA"/>
</dbReference>
<dbReference type="SUPFAM" id="SSF54928">
    <property type="entry name" value="RNA-binding domain, RBD"/>
    <property type="match status" value="2"/>
</dbReference>
<dbReference type="Proteomes" id="UP000292052">
    <property type="component" value="Unassembled WGS sequence"/>
</dbReference>
<feature type="compositionally biased region" description="Low complexity" evidence="6">
    <location>
        <begin position="218"/>
        <end position="231"/>
    </location>
</feature>
<evidence type="ECO:0000313" key="9">
    <source>
        <dbReference type="Proteomes" id="UP000292052"/>
    </source>
</evidence>
<name>A0A482VPZ2_ASBVE</name>
<dbReference type="InterPro" id="IPR035979">
    <property type="entry name" value="RBD_domain_sf"/>
</dbReference>
<keyword evidence="2" id="KW-0963">Cytoplasm</keyword>
<keyword evidence="8" id="KW-0687">Ribonucleoprotein</keyword>
<dbReference type="GO" id="GO:1990904">
    <property type="term" value="C:ribonucleoprotein complex"/>
    <property type="evidence" value="ECO:0007669"/>
    <property type="project" value="UniProtKB-KW"/>
</dbReference>
<feature type="region of interest" description="Disordered" evidence="6">
    <location>
        <begin position="194"/>
        <end position="233"/>
    </location>
</feature>
<feature type="compositionally biased region" description="Polar residues" evidence="6">
    <location>
        <begin position="257"/>
        <end position="277"/>
    </location>
</feature>
<evidence type="ECO:0000256" key="2">
    <source>
        <dbReference type="ARBA" id="ARBA00022490"/>
    </source>
</evidence>